<dbReference type="EC" id="3.6.4.13" evidence="6"/>
<keyword evidence="5 6" id="KW-0694">RNA-binding</keyword>
<evidence type="ECO:0000256" key="2">
    <source>
        <dbReference type="ARBA" id="ARBA00022801"/>
    </source>
</evidence>
<dbReference type="Proteomes" id="UP001231189">
    <property type="component" value="Unassembled WGS sequence"/>
</dbReference>
<evidence type="ECO:0000256" key="3">
    <source>
        <dbReference type="ARBA" id="ARBA00022806"/>
    </source>
</evidence>
<keyword evidence="4 6" id="KW-0067">ATP-binding</keyword>
<keyword evidence="10" id="KW-1185">Reference proteome</keyword>
<dbReference type="AlphaFoldDB" id="A0AAD8R9C2"/>
<comment type="domain">
    <text evidence="6">The Q motif is unique to and characteristic of the DEAD box family of RNA helicases and controls ATP binding and hydrolysis.</text>
</comment>
<feature type="compositionally biased region" description="Basic residues" evidence="7">
    <location>
        <begin position="1"/>
        <end position="12"/>
    </location>
</feature>
<dbReference type="InterPro" id="IPR027417">
    <property type="entry name" value="P-loop_NTPase"/>
</dbReference>
<comment type="function">
    <text evidence="6">RNA helicase.</text>
</comment>
<dbReference type="GO" id="GO:0005524">
    <property type="term" value="F:ATP binding"/>
    <property type="evidence" value="ECO:0007669"/>
    <property type="project" value="UniProtKB-UniRule"/>
</dbReference>
<dbReference type="Pfam" id="PF00271">
    <property type="entry name" value="Helicase_C"/>
    <property type="match status" value="1"/>
</dbReference>
<feature type="compositionally biased region" description="Basic residues" evidence="7">
    <location>
        <begin position="340"/>
        <end position="356"/>
    </location>
</feature>
<reference evidence="9" key="1">
    <citation type="submission" date="2023-07" db="EMBL/GenBank/DDBJ databases">
        <title>A chromosome-level genome assembly of Lolium multiflorum.</title>
        <authorList>
            <person name="Chen Y."/>
            <person name="Copetti D."/>
            <person name="Kolliker R."/>
            <person name="Studer B."/>
        </authorList>
    </citation>
    <scope>NUCLEOTIDE SEQUENCE</scope>
    <source>
        <strain evidence="9">02402/16</strain>
        <tissue evidence="9">Leaf</tissue>
    </source>
</reference>
<dbReference type="SMART" id="SM01178">
    <property type="entry name" value="DUF4217"/>
    <property type="match status" value="1"/>
</dbReference>
<keyword evidence="2 6" id="KW-0378">Hydrolase</keyword>
<proteinExistence type="inferred from homology"/>
<comment type="catalytic activity">
    <reaction evidence="6">
        <text>ATP + H2O = ADP + phosphate + H(+)</text>
        <dbReference type="Rhea" id="RHEA:13065"/>
        <dbReference type="ChEBI" id="CHEBI:15377"/>
        <dbReference type="ChEBI" id="CHEBI:15378"/>
        <dbReference type="ChEBI" id="CHEBI:30616"/>
        <dbReference type="ChEBI" id="CHEBI:43474"/>
        <dbReference type="ChEBI" id="CHEBI:456216"/>
        <dbReference type="EC" id="3.6.4.13"/>
    </reaction>
</comment>
<evidence type="ECO:0000256" key="7">
    <source>
        <dbReference type="SAM" id="MobiDB-lite"/>
    </source>
</evidence>
<dbReference type="PROSITE" id="PS51194">
    <property type="entry name" value="HELICASE_CTER"/>
    <property type="match status" value="1"/>
</dbReference>
<gene>
    <name evidence="9" type="ORF">QYE76_022827</name>
</gene>
<evidence type="ECO:0000256" key="4">
    <source>
        <dbReference type="ARBA" id="ARBA00022840"/>
    </source>
</evidence>
<dbReference type="InterPro" id="IPR001650">
    <property type="entry name" value="Helicase_C-like"/>
</dbReference>
<dbReference type="GO" id="GO:0003724">
    <property type="term" value="F:RNA helicase activity"/>
    <property type="evidence" value="ECO:0007669"/>
    <property type="project" value="UniProtKB-EC"/>
</dbReference>
<sequence length="356" mass="39681">MGSAKRSKKRKPIATPLESEEPVYDATATMESGEESEETVYDTAAGVESGEEMQEPEQQEEAGDEEPVEAGNQENGANAQGLELGYCVVPSEKRFLVLHAFLKRKLSKKVIVIFSSCSSVKFHAELLCSLQMECAGIHEKQKQKKRAPTFSNFCNSQNGILLCSNVAARGLDISDVDYIVQYDPLNKLQDYIHNAKHTARAEKGKGSIILFLLPQELEFLISLRAANIRLTEYELHNKNVPSLQANFVSASFTSVKCFSPVFLYADDVATQYAEQEKIVGENYFLHQLAQEAYRSYILAYNSNAMKETFNVHGLNFKDVAASFSFRNPPKVNFDPESRDKKKVGGGGKRHRINATA</sequence>
<dbReference type="InterPro" id="IPR025313">
    <property type="entry name" value="SPB4-like_CTE"/>
</dbReference>
<evidence type="ECO:0000256" key="6">
    <source>
        <dbReference type="RuleBase" id="RU365068"/>
    </source>
</evidence>
<dbReference type="EMBL" id="JAUUTY010000006">
    <property type="protein sequence ID" value="KAK1617310.1"/>
    <property type="molecule type" value="Genomic_DNA"/>
</dbReference>
<comment type="caution">
    <text evidence="9">The sequence shown here is derived from an EMBL/GenBank/DDBJ whole genome shotgun (WGS) entry which is preliminary data.</text>
</comment>
<name>A0AAD8R9C2_LOLMU</name>
<dbReference type="GO" id="GO:0016787">
    <property type="term" value="F:hydrolase activity"/>
    <property type="evidence" value="ECO:0007669"/>
    <property type="project" value="UniProtKB-KW"/>
</dbReference>
<dbReference type="Gene3D" id="3.40.50.300">
    <property type="entry name" value="P-loop containing nucleotide triphosphate hydrolases"/>
    <property type="match status" value="1"/>
</dbReference>
<feature type="compositionally biased region" description="Acidic residues" evidence="7">
    <location>
        <begin position="49"/>
        <end position="68"/>
    </location>
</feature>
<dbReference type="SMART" id="SM00490">
    <property type="entry name" value="HELICc"/>
    <property type="match status" value="1"/>
</dbReference>
<feature type="domain" description="Helicase C-terminal" evidence="8">
    <location>
        <begin position="81"/>
        <end position="241"/>
    </location>
</feature>
<evidence type="ECO:0000256" key="1">
    <source>
        <dbReference type="ARBA" id="ARBA00022741"/>
    </source>
</evidence>
<evidence type="ECO:0000259" key="8">
    <source>
        <dbReference type="PROSITE" id="PS51194"/>
    </source>
</evidence>
<dbReference type="Pfam" id="PF13959">
    <property type="entry name" value="CTE_SPB4"/>
    <property type="match status" value="1"/>
</dbReference>
<accession>A0AAD8R9C2</accession>
<dbReference type="SUPFAM" id="SSF52540">
    <property type="entry name" value="P-loop containing nucleoside triphosphate hydrolases"/>
    <property type="match status" value="1"/>
</dbReference>
<evidence type="ECO:0000256" key="5">
    <source>
        <dbReference type="ARBA" id="ARBA00022884"/>
    </source>
</evidence>
<keyword evidence="3 6" id="KW-0347">Helicase</keyword>
<dbReference type="CDD" id="cd18787">
    <property type="entry name" value="SF2_C_DEAD"/>
    <property type="match status" value="1"/>
</dbReference>
<dbReference type="PANTHER" id="PTHR24031">
    <property type="entry name" value="RNA HELICASE"/>
    <property type="match status" value="1"/>
</dbReference>
<evidence type="ECO:0000313" key="10">
    <source>
        <dbReference type="Proteomes" id="UP001231189"/>
    </source>
</evidence>
<feature type="region of interest" description="Disordered" evidence="7">
    <location>
        <begin position="1"/>
        <end position="75"/>
    </location>
</feature>
<keyword evidence="1 6" id="KW-0547">Nucleotide-binding</keyword>
<dbReference type="GO" id="GO:0003723">
    <property type="term" value="F:RNA binding"/>
    <property type="evidence" value="ECO:0007669"/>
    <property type="project" value="UniProtKB-UniRule"/>
</dbReference>
<evidence type="ECO:0000313" key="9">
    <source>
        <dbReference type="EMBL" id="KAK1617310.1"/>
    </source>
</evidence>
<comment type="similarity">
    <text evidence="6">Belongs to the DEAD box helicase family.</text>
</comment>
<feature type="region of interest" description="Disordered" evidence="7">
    <location>
        <begin position="334"/>
        <end position="356"/>
    </location>
</feature>
<organism evidence="9 10">
    <name type="scientific">Lolium multiflorum</name>
    <name type="common">Italian ryegrass</name>
    <name type="synonym">Lolium perenne subsp. multiflorum</name>
    <dbReference type="NCBI Taxonomy" id="4521"/>
    <lineage>
        <taxon>Eukaryota</taxon>
        <taxon>Viridiplantae</taxon>
        <taxon>Streptophyta</taxon>
        <taxon>Embryophyta</taxon>
        <taxon>Tracheophyta</taxon>
        <taxon>Spermatophyta</taxon>
        <taxon>Magnoliopsida</taxon>
        <taxon>Liliopsida</taxon>
        <taxon>Poales</taxon>
        <taxon>Poaceae</taxon>
        <taxon>BOP clade</taxon>
        <taxon>Pooideae</taxon>
        <taxon>Poodae</taxon>
        <taxon>Poeae</taxon>
        <taxon>Poeae Chloroplast Group 2 (Poeae type)</taxon>
        <taxon>Loliodinae</taxon>
        <taxon>Loliinae</taxon>
        <taxon>Lolium</taxon>
    </lineage>
</organism>
<protein>
    <recommendedName>
        <fullName evidence="6">ATP-dependent RNA helicase</fullName>
        <ecNumber evidence="6">3.6.4.13</ecNumber>
    </recommendedName>
</protein>